<keyword evidence="3" id="KW-0012">Acyltransferase</keyword>
<dbReference type="AlphaFoldDB" id="A0A6G7CMF6"/>
<dbReference type="PANTHER" id="PTHR23028">
    <property type="entry name" value="ACETYLTRANSFERASE"/>
    <property type="match status" value="1"/>
</dbReference>
<protein>
    <submittedName>
        <fullName evidence="3">Acyltransferase</fullName>
    </submittedName>
</protein>
<dbReference type="Pfam" id="PF01757">
    <property type="entry name" value="Acyl_transf_3"/>
    <property type="match status" value="1"/>
</dbReference>
<dbReference type="InterPro" id="IPR050879">
    <property type="entry name" value="Acyltransferase_3"/>
</dbReference>
<feature type="transmembrane region" description="Helical" evidence="1">
    <location>
        <begin position="5"/>
        <end position="26"/>
    </location>
</feature>
<evidence type="ECO:0000259" key="2">
    <source>
        <dbReference type="Pfam" id="PF01757"/>
    </source>
</evidence>
<dbReference type="EMBL" id="CP049332">
    <property type="protein sequence ID" value="QIH43292.1"/>
    <property type="molecule type" value="Genomic_DNA"/>
</dbReference>
<dbReference type="KEGG" id="vzi:G5S32_14900"/>
<feature type="transmembrane region" description="Helical" evidence="1">
    <location>
        <begin position="157"/>
        <end position="183"/>
    </location>
</feature>
<reference evidence="3 4" key="1">
    <citation type="submission" date="2020-02" db="EMBL/GenBank/DDBJ databases">
        <title>A complete genome of a marine bacterium Vibrio sp. ZWAL4003 isolated from the mangrove sediment with the ability to degrade polysaccharides.</title>
        <authorList>
            <person name="Wu J."/>
            <person name="Qu W."/>
            <person name="Zeng R."/>
        </authorList>
    </citation>
    <scope>NUCLEOTIDE SEQUENCE [LARGE SCALE GENOMIC DNA]</scope>
    <source>
        <strain evidence="3 4">ZWAL4003</strain>
    </source>
</reference>
<dbReference type="RefSeq" id="WP_165312829.1">
    <property type="nucleotide sequence ID" value="NZ_CP049332.1"/>
</dbReference>
<feature type="domain" description="Acyltransferase 3" evidence="2">
    <location>
        <begin position="7"/>
        <end position="343"/>
    </location>
</feature>
<feature type="transmembrane region" description="Helical" evidence="1">
    <location>
        <begin position="46"/>
        <end position="65"/>
    </location>
</feature>
<dbReference type="PANTHER" id="PTHR23028:SF53">
    <property type="entry name" value="ACYL_TRANSF_3 DOMAIN-CONTAINING PROTEIN"/>
    <property type="match status" value="1"/>
</dbReference>
<feature type="transmembrane region" description="Helical" evidence="1">
    <location>
        <begin position="242"/>
        <end position="265"/>
    </location>
</feature>
<dbReference type="Proteomes" id="UP000503003">
    <property type="component" value="Chromosome 2"/>
</dbReference>
<keyword evidence="1" id="KW-0472">Membrane</keyword>
<organism evidence="3 4">
    <name type="scientific">Vibrio ziniensis</name>
    <dbReference type="NCBI Taxonomy" id="2711221"/>
    <lineage>
        <taxon>Bacteria</taxon>
        <taxon>Pseudomonadati</taxon>
        <taxon>Pseudomonadota</taxon>
        <taxon>Gammaproteobacteria</taxon>
        <taxon>Vibrionales</taxon>
        <taxon>Vibrionaceae</taxon>
        <taxon>Vibrio</taxon>
    </lineage>
</organism>
<proteinExistence type="predicted"/>
<name>A0A6G7CMF6_9VIBR</name>
<dbReference type="GO" id="GO:0016020">
    <property type="term" value="C:membrane"/>
    <property type="evidence" value="ECO:0007669"/>
    <property type="project" value="TreeGrafter"/>
</dbReference>
<keyword evidence="3" id="KW-0808">Transferase</keyword>
<evidence type="ECO:0000313" key="4">
    <source>
        <dbReference type="Proteomes" id="UP000503003"/>
    </source>
</evidence>
<keyword evidence="4" id="KW-1185">Reference proteome</keyword>
<feature type="transmembrane region" description="Helical" evidence="1">
    <location>
        <begin position="285"/>
        <end position="306"/>
    </location>
</feature>
<keyword evidence="1" id="KW-1133">Transmembrane helix</keyword>
<keyword evidence="1" id="KW-0812">Transmembrane</keyword>
<dbReference type="InterPro" id="IPR002656">
    <property type="entry name" value="Acyl_transf_3_dom"/>
</dbReference>
<feature type="transmembrane region" description="Helical" evidence="1">
    <location>
        <begin position="326"/>
        <end position="347"/>
    </location>
</feature>
<evidence type="ECO:0000313" key="3">
    <source>
        <dbReference type="EMBL" id="QIH43292.1"/>
    </source>
</evidence>
<dbReference type="GO" id="GO:0016747">
    <property type="term" value="F:acyltransferase activity, transferring groups other than amino-acyl groups"/>
    <property type="evidence" value="ECO:0007669"/>
    <property type="project" value="InterPro"/>
</dbReference>
<feature type="transmembrane region" description="Helical" evidence="1">
    <location>
        <begin position="92"/>
        <end position="114"/>
    </location>
</feature>
<accession>A0A6G7CMF6</accession>
<sequence length="376" mass="44038">MKSEIVSLTSIRGIAAIWVAIFHFVIPFNREVACISCHLPPLDKAYLSVDLFFILSGFIMCYVYMDKYKQCKEDKRTRNFYISFIQARIARIYPLHLATLIFFSLWILTLYTLIDNYKISERNNIETYIYNLFLIHAWGVWNDVTWNYPSWSISAELFAYLLFPIILSLVGFFLKNSLIPLALVCVVSIEARSWIDFDIGQGAAIYRCISEFTLGIIGYFIYTNNKKTIEILENNIFQFLLLASIILLSFTSIRDSIIIALFLPLILSLSNDKGFLSKILNIKPLYYLGLISYSIYLTHALVMMVYRDFRIYYFKTSGSLGFEVEVFILIMLISTTIFLSWFTYIYIEKKMRVYLNMIFKLDIIKRPLLAKLFKNE</sequence>
<gene>
    <name evidence="3" type="ORF">G5S32_14900</name>
</gene>
<evidence type="ECO:0000256" key="1">
    <source>
        <dbReference type="SAM" id="Phobius"/>
    </source>
</evidence>
<dbReference type="GO" id="GO:0000271">
    <property type="term" value="P:polysaccharide biosynthetic process"/>
    <property type="evidence" value="ECO:0007669"/>
    <property type="project" value="TreeGrafter"/>
</dbReference>